<sequence>MSIPPPPLVRQEDLGCIKWCFSHSNPFVPCVCMCVSLSGLSPPEPPCRRFVPYPPPYLSRYEVSLPLRQAIRKEPSARKGGGGGGLLSRPPERSSLGRIRPPLPRTVQVLPTEEGENRPSKLRAYFEALRHANVLSAQQSIINTSPPMVRSPMPTNYWLDRGRGGPTSFSK</sequence>
<evidence type="ECO:0000313" key="3">
    <source>
        <dbReference type="Proteomes" id="UP001232148"/>
    </source>
</evidence>
<dbReference type="Proteomes" id="UP001232148">
    <property type="component" value="Unassembled WGS sequence"/>
</dbReference>
<protein>
    <submittedName>
        <fullName evidence="2">Uncharacterized protein</fullName>
    </submittedName>
</protein>
<name>A0AAD9LV70_9PEZI</name>
<keyword evidence="3" id="KW-1185">Reference proteome</keyword>
<evidence type="ECO:0000313" key="2">
    <source>
        <dbReference type="EMBL" id="KAK2023366.1"/>
    </source>
</evidence>
<organism evidence="2 3">
    <name type="scientific">Colletotrichum zoysiae</name>
    <dbReference type="NCBI Taxonomy" id="1216348"/>
    <lineage>
        <taxon>Eukaryota</taxon>
        <taxon>Fungi</taxon>
        <taxon>Dikarya</taxon>
        <taxon>Ascomycota</taxon>
        <taxon>Pezizomycotina</taxon>
        <taxon>Sordariomycetes</taxon>
        <taxon>Hypocreomycetidae</taxon>
        <taxon>Glomerellales</taxon>
        <taxon>Glomerellaceae</taxon>
        <taxon>Colletotrichum</taxon>
        <taxon>Colletotrichum graminicola species complex</taxon>
    </lineage>
</organism>
<dbReference type="EMBL" id="MU843003">
    <property type="protein sequence ID" value="KAK2023366.1"/>
    <property type="molecule type" value="Genomic_DNA"/>
</dbReference>
<evidence type="ECO:0000256" key="1">
    <source>
        <dbReference type="SAM" id="MobiDB-lite"/>
    </source>
</evidence>
<proteinExistence type="predicted"/>
<gene>
    <name evidence="2" type="ORF">LX32DRAFT_147602</name>
</gene>
<feature type="region of interest" description="Disordered" evidence="1">
    <location>
        <begin position="73"/>
        <end position="102"/>
    </location>
</feature>
<reference evidence="2" key="1">
    <citation type="submission" date="2021-06" db="EMBL/GenBank/DDBJ databases">
        <title>Comparative genomics, transcriptomics and evolutionary studies reveal genomic signatures of adaptation to plant cell wall in hemibiotrophic fungi.</title>
        <authorList>
            <consortium name="DOE Joint Genome Institute"/>
            <person name="Baroncelli R."/>
            <person name="Diaz J.F."/>
            <person name="Benocci T."/>
            <person name="Peng M."/>
            <person name="Battaglia E."/>
            <person name="Haridas S."/>
            <person name="Andreopoulos W."/>
            <person name="Labutti K."/>
            <person name="Pangilinan J."/>
            <person name="Floch G.L."/>
            <person name="Makela M.R."/>
            <person name="Henrissat B."/>
            <person name="Grigoriev I.V."/>
            <person name="Crouch J.A."/>
            <person name="De Vries R.P."/>
            <person name="Sukno S.A."/>
            <person name="Thon M.R."/>
        </authorList>
    </citation>
    <scope>NUCLEOTIDE SEQUENCE</scope>
    <source>
        <strain evidence="2">MAFF235873</strain>
    </source>
</reference>
<comment type="caution">
    <text evidence="2">The sequence shown here is derived from an EMBL/GenBank/DDBJ whole genome shotgun (WGS) entry which is preliminary data.</text>
</comment>
<accession>A0AAD9LV70</accession>
<dbReference type="AlphaFoldDB" id="A0AAD9LV70"/>